<keyword evidence="5 7" id="KW-0067">ATP-binding</keyword>
<dbReference type="CDD" id="cd00553">
    <property type="entry name" value="NAD_synthase"/>
    <property type="match status" value="1"/>
</dbReference>
<dbReference type="InterPro" id="IPR022310">
    <property type="entry name" value="NAD/GMP_synthase"/>
</dbReference>
<feature type="binding site" evidence="7">
    <location>
        <position position="378"/>
    </location>
    <ligand>
        <name>deamido-NAD(+)</name>
        <dbReference type="ChEBI" id="CHEBI:58437"/>
        <note>ligand shared between two neighboring subunits</note>
    </ligand>
</feature>
<dbReference type="CDD" id="cd07570">
    <property type="entry name" value="GAT_Gln-NAD-synth"/>
    <property type="match status" value="1"/>
</dbReference>
<comment type="function">
    <text evidence="7">Catalyzes the ATP-dependent amidation of deamido-NAD to form NAD. Uses L-glutamine as a nitrogen source.</text>
</comment>
<evidence type="ECO:0000256" key="10">
    <source>
        <dbReference type="RuleBase" id="RU003811"/>
    </source>
</evidence>
<feature type="binding site" evidence="7">
    <location>
        <position position="517"/>
    </location>
    <ligand>
        <name>deamido-NAD(+)</name>
        <dbReference type="ChEBI" id="CHEBI:58437"/>
        <note>ligand shared between two neighboring subunits</note>
    </ligand>
</feature>
<evidence type="ECO:0000256" key="3">
    <source>
        <dbReference type="ARBA" id="ARBA00022598"/>
    </source>
</evidence>
<dbReference type="InterPro" id="IPR003694">
    <property type="entry name" value="NAD_synthase"/>
</dbReference>
<evidence type="ECO:0000256" key="7">
    <source>
        <dbReference type="HAMAP-Rule" id="MF_02090"/>
    </source>
</evidence>
<feature type="active site" description="Proton acceptor" evidence="9">
    <location>
        <position position="41"/>
    </location>
</feature>
<feature type="binding site" evidence="7">
    <location>
        <position position="184"/>
    </location>
    <ligand>
        <name>L-glutamine</name>
        <dbReference type="ChEBI" id="CHEBI:58359"/>
    </ligand>
</feature>
<dbReference type="Pfam" id="PF00795">
    <property type="entry name" value="CN_hydrolase"/>
    <property type="match status" value="1"/>
</dbReference>
<dbReference type="InterPro" id="IPR036526">
    <property type="entry name" value="C-N_Hydrolase_sf"/>
</dbReference>
<dbReference type="InterPro" id="IPR014729">
    <property type="entry name" value="Rossmann-like_a/b/a_fold"/>
</dbReference>
<dbReference type="GO" id="GO:0009435">
    <property type="term" value="P:NAD+ biosynthetic process"/>
    <property type="evidence" value="ECO:0007669"/>
    <property type="project" value="UniProtKB-UniRule"/>
</dbReference>
<evidence type="ECO:0000256" key="6">
    <source>
        <dbReference type="ARBA" id="ARBA00023027"/>
    </source>
</evidence>
<dbReference type="GO" id="GO:0000257">
    <property type="term" value="F:nitrilase activity"/>
    <property type="evidence" value="ECO:0007669"/>
    <property type="project" value="UniProtKB-ARBA"/>
</dbReference>
<comment type="similarity">
    <text evidence="10">Belongs to the NAD synthetase family.</text>
</comment>
<keyword evidence="3 7" id="KW-0436">Ligase</keyword>
<feature type="binding site" evidence="7">
    <location>
        <position position="118"/>
    </location>
    <ligand>
        <name>L-glutamine</name>
        <dbReference type="ChEBI" id="CHEBI:58359"/>
    </ligand>
</feature>
<dbReference type="Proteomes" id="UP000526501">
    <property type="component" value="Unassembled WGS sequence"/>
</dbReference>
<feature type="active site" description="Nucleophile; for glutaminase activity" evidence="7">
    <location>
        <position position="148"/>
    </location>
</feature>
<evidence type="ECO:0000313" key="14">
    <source>
        <dbReference type="Proteomes" id="UP000526501"/>
    </source>
</evidence>
<dbReference type="PANTHER" id="PTHR23090">
    <property type="entry name" value="NH 3 /GLUTAMINE-DEPENDENT NAD + SYNTHETASE"/>
    <property type="match status" value="1"/>
</dbReference>
<dbReference type="GO" id="GO:0008795">
    <property type="term" value="F:NAD+ synthase activity"/>
    <property type="evidence" value="ECO:0007669"/>
    <property type="project" value="UniProtKB-UniRule"/>
</dbReference>
<dbReference type="AlphaFoldDB" id="A0A7X1E9T0"/>
<evidence type="ECO:0000256" key="4">
    <source>
        <dbReference type="ARBA" id="ARBA00022741"/>
    </source>
</evidence>
<dbReference type="NCBIfam" id="NF010588">
    <property type="entry name" value="PRK13981.1"/>
    <property type="match status" value="1"/>
</dbReference>
<dbReference type="RefSeq" id="WP_185661625.1">
    <property type="nucleotide sequence ID" value="NZ_CAWPOO010000013.1"/>
</dbReference>
<dbReference type="Pfam" id="PF02540">
    <property type="entry name" value="NAD_synthase"/>
    <property type="match status" value="1"/>
</dbReference>
<comment type="caution">
    <text evidence="7">Lacks conserved residue(s) required for the propagation of feature annotation.</text>
</comment>
<dbReference type="HAMAP" id="MF_02090">
    <property type="entry name" value="NadE_glutamine_dep"/>
    <property type="match status" value="1"/>
</dbReference>
<dbReference type="PIRSF" id="PIRSF006630">
    <property type="entry name" value="NADS_GAT"/>
    <property type="match status" value="1"/>
</dbReference>
<dbReference type="GO" id="GO:0005524">
    <property type="term" value="F:ATP binding"/>
    <property type="evidence" value="ECO:0007669"/>
    <property type="project" value="UniProtKB-UniRule"/>
</dbReference>
<dbReference type="InterPro" id="IPR014445">
    <property type="entry name" value="Gln-dep_NAD_synthase"/>
</dbReference>
<comment type="similarity">
    <text evidence="2 7 8">In the C-terminal section; belongs to the NAD synthetase family.</text>
</comment>
<dbReference type="PROSITE" id="PS00920">
    <property type="entry name" value="NITRIL_CHT_1"/>
    <property type="match status" value="1"/>
</dbReference>
<feature type="domain" description="CN hydrolase" evidence="12">
    <location>
        <begin position="1"/>
        <end position="260"/>
    </location>
</feature>
<comment type="caution">
    <text evidence="13">The sequence shown here is derived from an EMBL/GenBank/DDBJ whole genome shotgun (WGS) entry which is preliminary data.</text>
</comment>
<evidence type="ECO:0000256" key="9">
    <source>
        <dbReference type="PROSITE-ProRule" id="PRU10139"/>
    </source>
</evidence>
<name>A0A7X1E9T0_9BACT</name>
<feature type="active site" description="For glutaminase activity" evidence="7">
    <location>
        <position position="112"/>
    </location>
</feature>
<sequence length="546" mass="59341">MKIGLAQINTTVGDLAGNQKLILEAYQSLVASGAELVVFPELAVCGYPPRDLLFKRRFVPDQHESLEAIAQQIGDAPAVIGFVEANPSASGRDFYNAAAFCYQGKVQQIGRKCLLPTYDVFDEDRYFHPSDLPLVFDWNDKKIGITICEDIWGNTDISRERYPHAPVEYLKEQNLDLHINLSASPWHWGGKGEQREGLVSAASKACQCPTVYVNAVGGNDELIFDGRSMVSDSSGQIIAGLAAFAADQKIVDLDCEEISLASSFRQDLMPNIEEALVLGLRDYVHKSGFKKALIGLSGGIDSAVVAAIAAKALGPENVTGISLPSAISSDHSKSDAKDLADFLGINFHTVAIADIVSAAEDTLSPLTTGYGRDVTEENIQARARGLLLMALSNKLGALLLTTGNKSELAVGYCTLYGDMCGGLAVISDLPKTKVFELARYMNRDKPTIPVNTIEKPPSAELRPDQKDEDSLPPYDILDGILEGYVEKGYSSCQLIEMGYDKDVVKDMIRKVDLNEYKRKQAAPGLKLTPLAFGVGRRIPIVQRYVS</sequence>
<dbReference type="Gene3D" id="3.60.110.10">
    <property type="entry name" value="Carbon-nitrogen hydrolase"/>
    <property type="match status" value="1"/>
</dbReference>
<evidence type="ECO:0000256" key="1">
    <source>
        <dbReference type="ARBA" id="ARBA00005188"/>
    </source>
</evidence>
<accession>A0A7X1E9T0</accession>
<dbReference type="PANTHER" id="PTHR23090:SF9">
    <property type="entry name" value="GLUTAMINE-DEPENDENT NAD(+) SYNTHETASE"/>
    <property type="match status" value="1"/>
</dbReference>
<dbReference type="Gene3D" id="3.40.50.620">
    <property type="entry name" value="HUPs"/>
    <property type="match status" value="1"/>
</dbReference>
<protein>
    <recommendedName>
        <fullName evidence="7 8">Glutamine-dependent NAD(+) synthetase</fullName>
        <ecNumber evidence="7 8">6.3.5.1</ecNumber>
    </recommendedName>
    <alternativeName>
        <fullName evidence="7 8">NAD(+) synthase [glutamine-hydrolyzing]</fullName>
    </alternativeName>
</protein>
<feature type="binding site" evidence="7">
    <location>
        <position position="407"/>
    </location>
    <ligand>
        <name>deamido-NAD(+)</name>
        <dbReference type="ChEBI" id="CHEBI:58437"/>
        <note>ligand shared between two neighboring subunits</note>
    </ligand>
</feature>
<dbReference type="InterPro" id="IPR003010">
    <property type="entry name" value="C-N_Hydrolase"/>
</dbReference>
<gene>
    <name evidence="7" type="primary">nadE</name>
    <name evidence="13" type="ORF">H5P27_17025</name>
</gene>
<dbReference type="EMBL" id="JACHVC010000013">
    <property type="protein sequence ID" value="MBC2607759.1"/>
    <property type="molecule type" value="Genomic_DNA"/>
</dbReference>
<dbReference type="SUPFAM" id="SSF52402">
    <property type="entry name" value="Adenine nucleotide alpha hydrolases-like"/>
    <property type="match status" value="1"/>
</dbReference>
<feature type="binding site" evidence="7">
    <location>
        <position position="191"/>
    </location>
    <ligand>
        <name>L-glutamine</name>
        <dbReference type="ChEBI" id="CHEBI:58359"/>
    </ligand>
</feature>
<dbReference type="GO" id="GO:0003952">
    <property type="term" value="F:NAD+ synthase (glutamine-hydrolyzing) activity"/>
    <property type="evidence" value="ECO:0007669"/>
    <property type="project" value="UniProtKB-UniRule"/>
</dbReference>
<dbReference type="InterPro" id="IPR000132">
    <property type="entry name" value="Nitrilase/CN_hydratase_CS"/>
</dbReference>
<comment type="pathway">
    <text evidence="1 7 8">Cofactor biosynthesis; NAD(+) biosynthesis; NAD(+) from deamido-NAD(+) (L-Gln route): step 1/1.</text>
</comment>
<dbReference type="SUPFAM" id="SSF56317">
    <property type="entry name" value="Carbon-nitrogen hydrolase"/>
    <property type="match status" value="1"/>
</dbReference>
<keyword evidence="14" id="KW-1185">Reference proteome</keyword>
<evidence type="ECO:0000256" key="8">
    <source>
        <dbReference type="PIRNR" id="PIRNR006630"/>
    </source>
</evidence>
<dbReference type="GO" id="GO:0004359">
    <property type="term" value="F:glutaminase activity"/>
    <property type="evidence" value="ECO:0007669"/>
    <property type="project" value="InterPro"/>
</dbReference>
<comment type="catalytic activity">
    <reaction evidence="7 8">
        <text>deamido-NAD(+) + L-glutamine + ATP + H2O = L-glutamate + AMP + diphosphate + NAD(+) + H(+)</text>
        <dbReference type="Rhea" id="RHEA:24384"/>
        <dbReference type="ChEBI" id="CHEBI:15377"/>
        <dbReference type="ChEBI" id="CHEBI:15378"/>
        <dbReference type="ChEBI" id="CHEBI:29985"/>
        <dbReference type="ChEBI" id="CHEBI:30616"/>
        <dbReference type="ChEBI" id="CHEBI:33019"/>
        <dbReference type="ChEBI" id="CHEBI:57540"/>
        <dbReference type="ChEBI" id="CHEBI:58359"/>
        <dbReference type="ChEBI" id="CHEBI:58437"/>
        <dbReference type="ChEBI" id="CHEBI:456215"/>
        <dbReference type="EC" id="6.3.5.1"/>
    </reaction>
</comment>
<dbReference type="GO" id="GO:0005737">
    <property type="term" value="C:cytoplasm"/>
    <property type="evidence" value="ECO:0007669"/>
    <property type="project" value="InterPro"/>
</dbReference>
<dbReference type="NCBIfam" id="TIGR00552">
    <property type="entry name" value="nadE"/>
    <property type="match status" value="1"/>
</dbReference>
<evidence type="ECO:0000313" key="13">
    <source>
        <dbReference type="EMBL" id="MBC2607759.1"/>
    </source>
</evidence>
<reference evidence="13 14" key="1">
    <citation type="submission" date="2020-07" db="EMBL/GenBank/DDBJ databases">
        <authorList>
            <person name="Feng X."/>
        </authorList>
    </citation>
    <scope>NUCLEOTIDE SEQUENCE [LARGE SCALE GENOMIC DNA]</scope>
    <source>
        <strain evidence="13 14">JCM23202</strain>
    </source>
</reference>
<evidence type="ECO:0000259" key="12">
    <source>
        <dbReference type="PROSITE" id="PS50263"/>
    </source>
</evidence>
<dbReference type="UniPathway" id="UPA00253">
    <property type="reaction ID" value="UER00334"/>
</dbReference>
<dbReference type="PROSITE" id="PS50263">
    <property type="entry name" value="CN_HYDROLASE"/>
    <property type="match status" value="1"/>
</dbReference>
<feature type="region of interest" description="Disordered" evidence="11">
    <location>
        <begin position="448"/>
        <end position="470"/>
    </location>
</feature>
<organism evidence="13 14">
    <name type="scientific">Pelagicoccus albus</name>
    <dbReference type="NCBI Taxonomy" id="415222"/>
    <lineage>
        <taxon>Bacteria</taxon>
        <taxon>Pseudomonadati</taxon>
        <taxon>Verrucomicrobiota</taxon>
        <taxon>Opitutia</taxon>
        <taxon>Puniceicoccales</taxon>
        <taxon>Pelagicoccaceae</taxon>
        <taxon>Pelagicoccus</taxon>
    </lineage>
</organism>
<evidence type="ECO:0000256" key="5">
    <source>
        <dbReference type="ARBA" id="ARBA00022840"/>
    </source>
</evidence>
<dbReference type="EC" id="6.3.5.1" evidence="7 8"/>
<feature type="binding site" evidence="7">
    <location>
        <begin position="295"/>
        <end position="302"/>
    </location>
    <ligand>
        <name>ATP</name>
        <dbReference type="ChEBI" id="CHEBI:30616"/>
    </ligand>
</feature>
<dbReference type="FunFam" id="3.40.50.620:FF:000106">
    <property type="entry name" value="Glutamine-dependent NAD(+) synthetase"/>
    <property type="match status" value="1"/>
</dbReference>
<keyword evidence="4 7" id="KW-0547">Nucleotide-binding</keyword>
<evidence type="ECO:0000256" key="11">
    <source>
        <dbReference type="SAM" id="MobiDB-lite"/>
    </source>
</evidence>
<keyword evidence="6 7" id="KW-0520">NAD</keyword>
<evidence type="ECO:0000256" key="2">
    <source>
        <dbReference type="ARBA" id="ARBA00007145"/>
    </source>
</evidence>
<feature type="active site" description="Proton acceptor; for glutaminase activity" evidence="7">
    <location>
        <position position="41"/>
    </location>
</feature>
<proteinExistence type="inferred from homology"/>
<feature type="binding site" evidence="7">
    <location>
        <position position="402"/>
    </location>
    <ligand>
        <name>ATP</name>
        <dbReference type="ChEBI" id="CHEBI:30616"/>
    </ligand>
</feature>